<proteinExistence type="predicted"/>
<comment type="caution">
    <text evidence="1">The sequence shown here is derived from an EMBL/GenBank/DDBJ whole genome shotgun (WGS) entry which is preliminary data.</text>
</comment>
<dbReference type="InterPro" id="IPR032466">
    <property type="entry name" value="Metal_Hydrolase"/>
</dbReference>
<gene>
    <name evidence="1" type="ORF">ACFS25_14940</name>
</gene>
<dbReference type="SUPFAM" id="SSF51556">
    <property type="entry name" value="Metallo-dependent hydrolases"/>
    <property type="match status" value="1"/>
</dbReference>
<dbReference type="Proteomes" id="UP001597512">
    <property type="component" value="Unassembled WGS sequence"/>
</dbReference>
<evidence type="ECO:0008006" key="3">
    <source>
        <dbReference type="Google" id="ProtNLM"/>
    </source>
</evidence>
<dbReference type="Gene3D" id="3.20.20.140">
    <property type="entry name" value="Metal-dependent hydrolases"/>
    <property type="match status" value="1"/>
</dbReference>
<name>A0ABW6AHX1_9BACT</name>
<organism evidence="1 2">
    <name type="scientific">Spirosoma flavum</name>
    <dbReference type="NCBI Taxonomy" id="2048557"/>
    <lineage>
        <taxon>Bacteria</taxon>
        <taxon>Pseudomonadati</taxon>
        <taxon>Bacteroidota</taxon>
        <taxon>Cytophagia</taxon>
        <taxon>Cytophagales</taxon>
        <taxon>Cytophagaceae</taxon>
        <taxon>Spirosoma</taxon>
    </lineage>
</organism>
<dbReference type="EMBL" id="JBHUOM010000012">
    <property type="protein sequence ID" value="MFD2935086.1"/>
    <property type="molecule type" value="Genomic_DNA"/>
</dbReference>
<accession>A0ABW6AHX1</accession>
<dbReference type="RefSeq" id="WP_381502338.1">
    <property type="nucleotide sequence ID" value="NZ_JBHUOM010000012.1"/>
</dbReference>
<keyword evidence="2" id="KW-1185">Reference proteome</keyword>
<protein>
    <recommendedName>
        <fullName evidence="3">Peptidase M19</fullName>
    </recommendedName>
</protein>
<evidence type="ECO:0000313" key="1">
    <source>
        <dbReference type="EMBL" id="MFD2935086.1"/>
    </source>
</evidence>
<evidence type="ECO:0000313" key="2">
    <source>
        <dbReference type="Proteomes" id="UP001597512"/>
    </source>
</evidence>
<sequence length="499" mass="56691">MNSQEIFIDLHCHPSARPYAKSFTKSFKHSTNPKDANCVWFDDRPTLIDKFVNELTGLTRFEQADYTAQIRGNVRIIVHSLYPFERGFLNNKLGQGAVADMVGRFVSQLGQERIDAIQNQDDYFGDLTQEYKFLQDGQNRPVKLPEGDFTYTLTTDWDDIDGGLRQNDLGKTKQRLLVILSIEGAHVFNTGLDSTRIAPAAERHDEILANTQAVKDWSFRPFFMTFAHHFNNELCGHARSLAGIVAKLTDQSENLNAGFSPLGREVVLKLLDNTAGKRILIDIKHMSRKARLEYFQLLDEQFTNDPIPIIISHGCVTGRPNPEATQPTFPDQGDRFNTDDINFFDDELIRLARSGGIFGIQLDERRIGSKSALNAAKGNISRRTILFNWARLVWYQIQHIAEVLDASGLFAWNIQALGTDFDGLIDPINGYWTAKELDDLDDYLLKHAFNYLQTDNPENRLTLPANKQIQAEEVVRLVMQDNALEFIQRHYHSAPSSIA</sequence>
<reference evidence="2" key="1">
    <citation type="journal article" date="2019" name="Int. J. Syst. Evol. Microbiol.">
        <title>The Global Catalogue of Microorganisms (GCM) 10K type strain sequencing project: providing services to taxonomists for standard genome sequencing and annotation.</title>
        <authorList>
            <consortium name="The Broad Institute Genomics Platform"/>
            <consortium name="The Broad Institute Genome Sequencing Center for Infectious Disease"/>
            <person name="Wu L."/>
            <person name="Ma J."/>
        </authorList>
    </citation>
    <scope>NUCLEOTIDE SEQUENCE [LARGE SCALE GENOMIC DNA]</scope>
    <source>
        <strain evidence="2">KCTC 52490</strain>
    </source>
</reference>